<gene>
    <name evidence="1" type="ORF">CIT26_27730</name>
</gene>
<keyword evidence="2" id="KW-1185">Reference proteome</keyword>
<comment type="caution">
    <text evidence="1">The sequence shown here is derived from an EMBL/GenBank/DDBJ whole genome shotgun (WGS) entry which is preliminary data.</text>
</comment>
<organism evidence="1 2">
    <name type="scientific">Mesorhizobium temperatum</name>
    <dbReference type="NCBI Taxonomy" id="241416"/>
    <lineage>
        <taxon>Bacteria</taxon>
        <taxon>Pseudomonadati</taxon>
        <taxon>Pseudomonadota</taxon>
        <taxon>Alphaproteobacteria</taxon>
        <taxon>Hyphomicrobiales</taxon>
        <taxon>Phyllobacteriaceae</taxon>
        <taxon>Mesorhizobium</taxon>
    </lineage>
</organism>
<dbReference type="EMBL" id="NPKJ01000068">
    <property type="protein sequence ID" value="PAQ05990.1"/>
    <property type="molecule type" value="Genomic_DNA"/>
</dbReference>
<proteinExistence type="predicted"/>
<sequence length="67" mass="7469">MWEMFVTLRLLMAVAPEQHRSGLGATFRSLQAFTGATRLVFGTWRLSPGVPHFEKTSSTNGEKTDGR</sequence>
<dbReference type="AlphaFoldDB" id="A0A271LF84"/>
<dbReference type="Proteomes" id="UP000216442">
    <property type="component" value="Unassembled WGS sequence"/>
</dbReference>
<reference evidence="1 2" key="1">
    <citation type="submission" date="2017-08" db="EMBL/GenBank/DDBJ databases">
        <title>Mesorhizobium wenxinae sp. nov., a novel rhizobial species isolated from root nodules of chickpea (Cicer arietinum L.).</title>
        <authorList>
            <person name="Zhang J."/>
        </authorList>
    </citation>
    <scope>NUCLEOTIDE SEQUENCE [LARGE SCALE GENOMIC DNA]</scope>
    <source>
        <strain evidence="1 2">SDW018</strain>
    </source>
</reference>
<name>A0A271LF84_9HYPH</name>
<evidence type="ECO:0000313" key="2">
    <source>
        <dbReference type="Proteomes" id="UP000216442"/>
    </source>
</evidence>
<protein>
    <submittedName>
        <fullName evidence="1">Uncharacterized protein</fullName>
    </submittedName>
</protein>
<evidence type="ECO:0000313" key="1">
    <source>
        <dbReference type="EMBL" id="PAQ05990.1"/>
    </source>
</evidence>
<accession>A0A271LF84</accession>